<dbReference type="SUPFAM" id="SSF56815">
    <property type="entry name" value="Sec1/munc18-like (SM) proteins"/>
    <property type="match status" value="1"/>
</dbReference>
<evidence type="ECO:0000256" key="1">
    <source>
        <dbReference type="ARBA" id="ARBA00009884"/>
    </source>
</evidence>
<dbReference type="Gene3D" id="3.40.50.2060">
    <property type="match status" value="1"/>
</dbReference>
<dbReference type="InterPro" id="IPR027482">
    <property type="entry name" value="Sec1-like_dom2"/>
</dbReference>
<gene>
    <name evidence="2" type="primary">VPS33B</name>
    <name evidence="2" type="ORF">T07_4526</name>
</gene>
<dbReference type="STRING" id="6336.A0A0V0SJA4"/>
<keyword evidence="3" id="KW-1185">Reference proteome</keyword>
<dbReference type="InterPro" id="IPR043155">
    <property type="entry name" value="VPS33_dom3b"/>
</dbReference>
<comment type="caution">
    <text evidence="2">The sequence shown here is derived from an EMBL/GenBank/DDBJ whole genome shotgun (WGS) entry which is preliminary data.</text>
</comment>
<comment type="similarity">
    <text evidence="1">Belongs to the STXBP/unc-18/SEC1 family.</text>
</comment>
<accession>A0A0V0SJA4</accession>
<organism evidence="2 3">
    <name type="scientific">Trichinella nelsoni</name>
    <dbReference type="NCBI Taxonomy" id="6336"/>
    <lineage>
        <taxon>Eukaryota</taxon>
        <taxon>Metazoa</taxon>
        <taxon>Ecdysozoa</taxon>
        <taxon>Nematoda</taxon>
        <taxon>Enoplea</taxon>
        <taxon>Dorylaimia</taxon>
        <taxon>Trichinellida</taxon>
        <taxon>Trichinellidae</taxon>
        <taxon>Trichinella</taxon>
    </lineage>
</organism>
<dbReference type="InterPro" id="IPR001619">
    <property type="entry name" value="Sec1-like"/>
</dbReference>
<protein>
    <submittedName>
        <fullName evidence="2">Vacuolar protein sorting-associated protein 33B</fullName>
    </submittedName>
</protein>
<dbReference type="Pfam" id="PF00995">
    <property type="entry name" value="Sec1"/>
    <property type="match status" value="1"/>
</dbReference>
<proteinExistence type="inferred from homology"/>
<dbReference type="Gene3D" id="3.40.50.1910">
    <property type="match status" value="2"/>
</dbReference>
<name>A0A0V0SJA4_9BILA</name>
<evidence type="ECO:0000313" key="2">
    <source>
        <dbReference type="EMBL" id="KRX26852.1"/>
    </source>
</evidence>
<reference evidence="2 3" key="1">
    <citation type="submission" date="2015-01" db="EMBL/GenBank/DDBJ databases">
        <title>Evolution of Trichinella species and genotypes.</title>
        <authorList>
            <person name="Korhonen P.K."/>
            <person name="Edoardo P."/>
            <person name="Giuseppe L.R."/>
            <person name="Gasser R.B."/>
        </authorList>
    </citation>
    <scope>NUCLEOTIDE SEQUENCE [LARGE SCALE GENOMIC DNA]</scope>
    <source>
        <strain evidence="2">ISS37</strain>
    </source>
</reference>
<evidence type="ECO:0000313" key="3">
    <source>
        <dbReference type="Proteomes" id="UP000054630"/>
    </source>
</evidence>
<dbReference type="Proteomes" id="UP000054630">
    <property type="component" value="Unassembled WGS sequence"/>
</dbReference>
<dbReference type="AlphaFoldDB" id="A0A0V0SJA4"/>
<dbReference type="PANTHER" id="PTHR11679">
    <property type="entry name" value="VESICLE PROTEIN SORTING-ASSOCIATED"/>
    <property type="match status" value="1"/>
</dbReference>
<dbReference type="OrthoDB" id="10262528at2759"/>
<dbReference type="InterPro" id="IPR043154">
    <property type="entry name" value="Sec-1-like_dom1"/>
</dbReference>
<dbReference type="EMBL" id="JYDL01000005">
    <property type="protein sequence ID" value="KRX26852.1"/>
    <property type="molecule type" value="Genomic_DNA"/>
</dbReference>
<sequence length="581" mass="66956">MKRQFDFEILQRVARDKFIHLLECIHNDKILIIDSKLMKPLDRLLNINLLRQHGVVKIFRFEEFDCSLMFNADMQHVFLIRPNLAYAKKIVHMFNGNYENGRLIFVPRKLALIDYVLEELGVFGLLHCDEFDWSFIPLETDLISLELPEYFTSTFIANTNCWFYSLAQAMWHFQSLFGPFPAQIFCAGQSATVLANMIESISLDQGYSKLKDPCCSHVILIDRDVDPATMFLSSLTYESLLEEKFTIQSGFMEIPEEISSKGAVARVLLTGANSIYASIRDQHFAHVFSVLKKETERLQGNFAKRNQCNLTQLKEFIRDELKDLRLQHRTLTLHIGLSEAIVAEKNQQDFEKLLEIEQCILSCIDLNRCVEFLRDYMAQRLSAVNAFSLLCLLSLVQNGLPAKDYSILRREFLQAYGFQHLSTFFILHKMRLCFRKESFLPTSLLSFAHSDNDEATFQSVTKKFNLIRMEKMDLAKPGCASYVFNGAYIPLACRLVDQIAHHGACREFQRLVQVKERRFVASSQKENEKKRKTILVVFLGGVTRAEIAGLRLIGKLRNCDVCIATTHILSKKSLLKAINEF</sequence>
<dbReference type="InterPro" id="IPR036045">
    <property type="entry name" value="Sec1-like_sf"/>
</dbReference>
<dbReference type="GO" id="GO:0016192">
    <property type="term" value="P:vesicle-mediated transport"/>
    <property type="evidence" value="ECO:0007669"/>
    <property type="project" value="InterPro"/>
</dbReference>
<dbReference type="Gene3D" id="1.25.40.850">
    <property type="match status" value="1"/>
</dbReference>